<evidence type="ECO:0000259" key="7">
    <source>
        <dbReference type="Pfam" id="PF01011"/>
    </source>
</evidence>
<reference evidence="8 9" key="1">
    <citation type="submission" date="2024-03" db="EMBL/GenBank/DDBJ databases">
        <title>Community enrichment and isolation of bacterial strains for fucoidan degradation.</title>
        <authorList>
            <person name="Sichert A."/>
        </authorList>
    </citation>
    <scope>NUCLEOTIDE SEQUENCE [LARGE SCALE GENOMIC DNA]</scope>
    <source>
        <strain evidence="8 9">AS76</strain>
    </source>
</reference>
<dbReference type="GO" id="GO:0016491">
    <property type="term" value="F:oxidoreductase activity"/>
    <property type="evidence" value="ECO:0007669"/>
    <property type="project" value="UniProtKB-KW"/>
</dbReference>
<comment type="similarity">
    <text evidence="2">Belongs to the bacterial PQQ dehydrogenase family.</text>
</comment>
<evidence type="ECO:0000256" key="1">
    <source>
        <dbReference type="ARBA" id="ARBA00001931"/>
    </source>
</evidence>
<dbReference type="InterPro" id="IPR017512">
    <property type="entry name" value="PQQ_MeOH/EtOH_DH"/>
</dbReference>
<dbReference type="SUPFAM" id="SSF50998">
    <property type="entry name" value="Quinoprotein alcohol dehydrogenase-like"/>
    <property type="match status" value="1"/>
</dbReference>
<dbReference type="Pfam" id="PF01011">
    <property type="entry name" value="PQQ"/>
    <property type="match status" value="2"/>
</dbReference>
<evidence type="ECO:0000256" key="3">
    <source>
        <dbReference type="ARBA" id="ARBA00022723"/>
    </source>
</evidence>
<feature type="domain" description="Pyrrolo-quinoline quinone repeat" evidence="7">
    <location>
        <begin position="487"/>
        <end position="545"/>
    </location>
</feature>
<comment type="caution">
    <text evidence="8">The sequence shown here is derived from an EMBL/GenBank/DDBJ whole genome shotgun (WGS) entry which is preliminary data.</text>
</comment>
<evidence type="ECO:0000256" key="6">
    <source>
        <dbReference type="SAM" id="SignalP"/>
    </source>
</evidence>
<dbReference type="NCBIfam" id="TIGR03075">
    <property type="entry name" value="PQQ_enz_alc_DH"/>
    <property type="match status" value="1"/>
</dbReference>
<dbReference type="PANTHER" id="PTHR32303:SF20">
    <property type="entry name" value="QUINOPROTEIN ETHANOL DEHYDROGENASE"/>
    <property type="match status" value="1"/>
</dbReference>
<sequence length="596" mass="65028">MSLAKRFGALAIALAVTPAAFAVGGATAAKSNPLTNYNPVTEARLQNPEPENWLQWRGNYEGWTYSPLDQINADNVSDLVPVWSYSTGELEGHQAPPIVNDGVMFISTPNNQVIALNAETGDELWRYKKEIPEELFQLHPTNRGVGLYGDKVYMAATDACLVALDAKTGEEAWVTCVADWQDGYYMTLSPLIAKGKVMVGVSGGEYGIRGHITAVDAETGKIEWKTHTIPAPGEPGSETWKGDAWKTGGASVWIAGTYDADMGVAFYGTGNGGPWMPDTRPGDNLYANSVVAIDVATGKLTGYHQYHHNDAWDWDEVSPPVIIDYKHKGKNIKGLVHAGRNGYLWTLERNKDGSIDFVDAEKYVKQNVFKSIDPKTGRPTYDPAHTPGTGKTVTFCPSLWGGKDWPPEAYNPKTGLFYIPAHENLCSEMGGVKLAPRKSGELYIGVPIADILTNIRLADGAEDHIGEIQAWDLKKGKKVWQFNMKEMNWGPLLTTGGNLLFSGGSNDRMFRALDARTGKKLWQYRANSGITAVPSSWSVNGTQFIGVQAGWGVDAQRMQGAFDAVMDHTTTVPQGGVLHVFALKKNADKLMEKAAK</sequence>
<dbReference type="InterPro" id="IPR018391">
    <property type="entry name" value="PQQ_b-propeller_rpt"/>
</dbReference>
<evidence type="ECO:0000313" key="9">
    <source>
        <dbReference type="Proteomes" id="UP001449225"/>
    </source>
</evidence>
<keyword evidence="3" id="KW-0479">Metal-binding</keyword>
<protein>
    <submittedName>
        <fullName evidence="8">PQQ-dependent dehydrogenase, methanol/ethanol family</fullName>
        <ecNumber evidence="8">1.1.2.-</ecNumber>
    </submittedName>
</protein>
<dbReference type="Proteomes" id="UP001449225">
    <property type="component" value="Unassembled WGS sequence"/>
</dbReference>
<dbReference type="EMBL" id="JBBMRA010000025">
    <property type="protein sequence ID" value="MEM5537970.1"/>
    <property type="molecule type" value="Genomic_DNA"/>
</dbReference>
<keyword evidence="9" id="KW-1185">Reference proteome</keyword>
<gene>
    <name evidence="8" type="ORF">WNY58_16420</name>
</gene>
<keyword evidence="4" id="KW-0634">PQQ</keyword>
<evidence type="ECO:0000256" key="2">
    <source>
        <dbReference type="ARBA" id="ARBA00008156"/>
    </source>
</evidence>
<evidence type="ECO:0000256" key="5">
    <source>
        <dbReference type="ARBA" id="ARBA00023002"/>
    </source>
</evidence>
<dbReference type="Gene3D" id="2.140.10.10">
    <property type="entry name" value="Quinoprotein alcohol dehydrogenase-like superfamily"/>
    <property type="match status" value="1"/>
</dbReference>
<dbReference type="InterPro" id="IPR002372">
    <property type="entry name" value="PQQ_rpt_dom"/>
</dbReference>
<dbReference type="PANTHER" id="PTHR32303">
    <property type="entry name" value="QUINOPROTEIN ALCOHOL DEHYDROGENASE (CYTOCHROME C)"/>
    <property type="match status" value="1"/>
</dbReference>
<keyword evidence="5 8" id="KW-0560">Oxidoreductase</keyword>
<keyword evidence="6" id="KW-0732">Signal</keyword>
<evidence type="ECO:0000313" key="8">
    <source>
        <dbReference type="EMBL" id="MEM5537970.1"/>
    </source>
</evidence>
<accession>A0ABU9TW86</accession>
<dbReference type="RefSeq" id="WP_339892481.1">
    <property type="nucleotide sequence ID" value="NZ_CAXBCE010000051.1"/>
</dbReference>
<proteinExistence type="inferred from homology"/>
<feature type="domain" description="Pyrrolo-quinoline quinone repeat" evidence="7">
    <location>
        <begin position="53"/>
        <end position="350"/>
    </location>
</feature>
<dbReference type="InterPro" id="IPR011047">
    <property type="entry name" value="Quinoprotein_ADH-like_sf"/>
</dbReference>
<feature type="signal peptide" evidence="6">
    <location>
        <begin position="1"/>
        <end position="22"/>
    </location>
</feature>
<name>A0ABU9TW86_9GAMM</name>
<dbReference type="EC" id="1.1.2.-" evidence="8"/>
<feature type="chain" id="PRO_5046553100" evidence="6">
    <location>
        <begin position="23"/>
        <end position="596"/>
    </location>
</feature>
<organism evidence="8 9">
    <name type="scientific">Neptuniibacter pectenicola</name>
    <dbReference type="NCBI Taxonomy" id="1806669"/>
    <lineage>
        <taxon>Bacteria</taxon>
        <taxon>Pseudomonadati</taxon>
        <taxon>Pseudomonadota</taxon>
        <taxon>Gammaproteobacteria</taxon>
        <taxon>Oceanospirillales</taxon>
        <taxon>Oceanospirillaceae</taxon>
        <taxon>Neptuniibacter</taxon>
    </lineage>
</organism>
<comment type="cofactor">
    <cofactor evidence="1">
        <name>pyrroloquinoline quinone</name>
        <dbReference type="ChEBI" id="CHEBI:58442"/>
    </cofactor>
</comment>
<dbReference type="SMART" id="SM00564">
    <property type="entry name" value="PQQ"/>
    <property type="match status" value="6"/>
</dbReference>
<evidence type="ECO:0000256" key="4">
    <source>
        <dbReference type="ARBA" id="ARBA00022891"/>
    </source>
</evidence>